<keyword evidence="1" id="KW-0175">Coiled coil</keyword>
<reference evidence="2 3" key="1">
    <citation type="submission" date="2017-09" db="EMBL/GenBank/DDBJ databases">
        <title>Large-scale bioinformatics analysis of Bacillus genomes uncovers conserved roles of natural products in bacterial physiology.</title>
        <authorList>
            <consortium name="Agbiome Team Llc"/>
            <person name="Bleich R.M."/>
            <person name="Kirk G.J."/>
            <person name="Santa Maria K.C."/>
            <person name="Allen S.E."/>
            <person name="Farag S."/>
            <person name="Shank E.A."/>
            <person name="Bowers A."/>
        </authorList>
    </citation>
    <scope>NUCLEOTIDE SEQUENCE [LARGE SCALE GENOMIC DNA]</scope>
    <source>
        <strain evidence="2 3">AFS027958</strain>
    </source>
</reference>
<comment type="caution">
    <text evidence="2">The sequence shown here is derived from an EMBL/GenBank/DDBJ whole genome shotgun (WGS) entry which is preliminary data.</text>
</comment>
<accession>A0AB36SSR5</accession>
<proteinExistence type="predicted"/>
<evidence type="ECO:0000313" key="2">
    <source>
        <dbReference type="EMBL" id="PEN57103.1"/>
    </source>
</evidence>
<dbReference type="AlphaFoldDB" id="A0AB36SSR5"/>
<feature type="coiled-coil region" evidence="1">
    <location>
        <begin position="92"/>
        <end position="119"/>
    </location>
</feature>
<protein>
    <submittedName>
        <fullName evidence="2">Phosphodiesterase</fullName>
    </submittedName>
</protein>
<dbReference type="EMBL" id="NUAJ01000005">
    <property type="protein sequence ID" value="PEN57103.1"/>
    <property type="molecule type" value="Genomic_DNA"/>
</dbReference>
<gene>
    <name evidence="2" type="ORF">CN596_03930</name>
</gene>
<sequence length="124" mass="14716">MKMEIKEKYELYERYKTCMYCDSDEAGNITRLECGQHIIPSSDYIHFFRVDRYVTDTVQNYKVVWNGRVAELQAIDLELEEKVKKIYFAPTKEELEQKRAETEALLKLLEEQLASQKVAPIEKE</sequence>
<organism evidence="2 3">
    <name type="scientific">Bacillus toyonensis</name>
    <dbReference type="NCBI Taxonomy" id="155322"/>
    <lineage>
        <taxon>Bacteria</taxon>
        <taxon>Bacillati</taxon>
        <taxon>Bacillota</taxon>
        <taxon>Bacilli</taxon>
        <taxon>Bacillales</taxon>
        <taxon>Bacillaceae</taxon>
        <taxon>Bacillus</taxon>
        <taxon>Bacillus cereus group</taxon>
    </lineage>
</organism>
<dbReference type="Proteomes" id="UP000220934">
    <property type="component" value="Unassembled WGS sequence"/>
</dbReference>
<evidence type="ECO:0000256" key="1">
    <source>
        <dbReference type="SAM" id="Coils"/>
    </source>
</evidence>
<evidence type="ECO:0000313" key="3">
    <source>
        <dbReference type="Proteomes" id="UP000220934"/>
    </source>
</evidence>
<name>A0AB36SSR5_9BACI</name>